<evidence type="ECO:0000313" key="4">
    <source>
        <dbReference type="Proteomes" id="UP001482620"/>
    </source>
</evidence>
<sequence length="118" mass="13550">MCSPKHQSRLCHRVKYWTVFLPGCLLLLLADCLVRWSMFTPLLEVCDPEGASRIQIHGPCCPFCCFSNKQFQIVSNIGEQIGTIWKKWPGFSDERNMDHEYSGVEGGNCNLRQSSLYF</sequence>
<dbReference type="PANTHER" id="PTHR23248">
    <property type="entry name" value="PHOSPHOLIPID SCRAMBLASE-RELATED"/>
    <property type="match status" value="1"/>
</dbReference>
<accession>A0ABV0U0X3</accession>
<evidence type="ECO:0000256" key="1">
    <source>
        <dbReference type="ARBA" id="ARBA00005350"/>
    </source>
</evidence>
<comment type="function">
    <text evidence="2">May mediate accelerated ATP-independent bidirectional transbilayer migration of phospholipids upon binding calcium ions that results in a loss of phospholipid asymmetry in the plasma membrane.</text>
</comment>
<organism evidence="3 4">
    <name type="scientific">Ilyodon furcidens</name>
    <name type="common">goldbreast splitfin</name>
    <dbReference type="NCBI Taxonomy" id="33524"/>
    <lineage>
        <taxon>Eukaryota</taxon>
        <taxon>Metazoa</taxon>
        <taxon>Chordata</taxon>
        <taxon>Craniata</taxon>
        <taxon>Vertebrata</taxon>
        <taxon>Euteleostomi</taxon>
        <taxon>Actinopterygii</taxon>
        <taxon>Neopterygii</taxon>
        <taxon>Teleostei</taxon>
        <taxon>Neoteleostei</taxon>
        <taxon>Acanthomorphata</taxon>
        <taxon>Ovalentaria</taxon>
        <taxon>Atherinomorphae</taxon>
        <taxon>Cyprinodontiformes</taxon>
        <taxon>Goodeidae</taxon>
        <taxon>Ilyodon</taxon>
    </lineage>
</organism>
<evidence type="ECO:0000256" key="2">
    <source>
        <dbReference type="RuleBase" id="RU363116"/>
    </source>
</evidence>
<dbReference type="Pfam" id="PF03803">
    <property type="entry name" value="Scramblase"/>
    <property type="match status" value="1"/>
</dbReference>
<keyword evidence="2" id="KW-0449">Lipoprotein</keyword>
<gene>
    <name evidence="3" type="ORF">ILYODFUR_037184</name>
</gene>
<keyword evidence="4" id="KW-1185">Reference proteome</keyword>
<dbReference type="PANTHER" id="PTHR23248:SF40">
    <property type="entry name" value="PHOSPHOLIPID SCRAMBLASE"/>
    <property type="match status" value="1"/>
</dbReference>
<dbReference type="EMBL" id="JAHRIQ010054364">
    <property type="protein sequence ID" value="MEQ2238819.1"/>
    <property type="molecule type" value="Genomic_DNA"/>
</dbReference>
<protein>
    <recommendedName>
        <fullName evidence="2">Phospholipid scramblase</fullName>
    </recommendedName>
</protein>
<evidence type="ECO:0000313" key="3">
    <source>
        <dbReference type="EMBL" id="MEQ2238819.1"/>
    </source>
</evidence>
<dbReference type="InterPro" id="IPR005552">
    <property type="entry name" value="Scramblase"/>
</dbReference>
<keyword evidence="2" id="KW-0106">Calcium</keyword>
<name>A0ABV0U0X3_9TELE</name>
<keyword evidence="2" id="KW-0564">Palmitate</keyword>
<reference evidence="3 4" key="1">
    <citation type="submission" date="2021-06" db="EMBL/GenBank/DDBJ databases">
        <authorList>
            <person name="Palmer J.M."/>
        </authorList>
    </citation>
    <scope>NUCLEOTIDE SEQUENCE [LARGE SCALE GENOMIC DNA]</scope>
    <source>
        <strain evidence="4">if_2019</strain>
        <tissue evidence="3">Muscle</tissue>
    </source>
</reference>
<comment type="similarity">
    <text evidence="1 2">Belongs to the phospholipid scramblase family.</text>
</comment>
<dbReference type="Proteomes" id="UP001482620">
    <property type="component" value="Unassembled WGS sequence"/>
</dbReference>
<proteinExistence type="inferred from homology"/>
<comment type="cofactor">
    <cofactor evidence="2">
        <name>Ca(2+)</name>
        <dbReference type="ChEBI" id="CHEBI:29108"/>
    </cofactor>
</comment>
<comment type="caution">
    <text evidence="3">The sequence shown here is derived from an EMBL/GenBank/DDBJ whole genome shotgun (WGS) entry which is preliminary data.</text>
</comment>